<dbReference type="EMBL" id="DSUT01000041">
    <property type="protein sequence ID" value="HGK27747.1"/>
    <property type="molecule type" value="Genomic_DNA"/>
</dbReference>
<dbReference type="InterPro" id="IPR004564">
    <property type="entry name" value="OM_lipoprot_carrier_LolA-like"/>
</dbReference>
<evidence type="ECO:0008006" key="3">
    <source>
        <dbReference type="Google" id="ProtNLM"/>
    </source>
</evidence>
<dbReference type="PANTHER" id="PTHR35869">
    <property type="entry name" value="OUTER-MEMBRANE LIPOPROTEIN CARRIER PROTEIN"/>
    <property type="match status" value="1"/>
</dbReference>
<proteinExistence type="predicted"/>
<dbReference type="CDD" id="cd16325">
    <property type="entry name" value="LolA"/>
    <property type="match status" value="1"/>
</dbReference>
<dbReference type="SUPFAM" id="SSF89392">
    <property type="entry name" value="Prokaryotic lipoproteins and lipoprotein localization factors"/>
    <property type="match status" value="1"/>
</dbReference>
<dbReference type="InterPro" id="IPR029046">
    <property type="entry name" value="LolA/LolB/LppX"/>
</dbReference>
<organism evidence="2">
    <name type="scientific">candidate division WOR-3 bacterium</name>
    <dbReference type="NCBI Taxonomy" id="2052148"/>
    <lineage>
        <taxon>Bacteria</taxon>
        <taxon>Bacteria division WOR-3</taxon>
    </lineage>
</organism>
<gene>
    <name evidence="2" type="ORF">ENS41_02190</name>
</gene>
<feature type="region of interest" description="Disordered" evidence="1">
    <location>
        <begin position="1"/>
        <end position="50"/>
    </location>
</feature>
<comment type="caution">
    <text evidence="2">The sequence shown here is derived from an EMBL/GenBank/DDBJ whole genome shotgun (WGS) entry which is preliminary data.</text>
</comment>
<accession>A0A7C4CBL0</accession>
<evidence type="ECO:0000256" key="1">
    <source>
        <dbReference type="SAM" id="MobiDB-lite"/>
    </source>
</evidence>
<reference evidence="2" key="1">
    <citation type="journal article" date="2020" name="mSystems">
        <title>Genome- and Community-Level Interaction Insights into Carbon Utilization and Element Cycling Functions of Hydrothermarchaeota in Hydrothermal Sediment.</title>
        <authorList>
            <person name="Zhou Z."/>
            <person name="Liu Y."/>
            <person name="Xu W."/>
            <person name="Pan J."/>
            <person name="Luo Z.H."/>
            <person name="Li M."/>
        </authorList>
    </citation>
    <scope>NUCLEOTIDE SEQUENCE [LARGE SCALE GENOMIC DNA]</scope>
    <source>
        <strain evidence="2">SpSt-488</strain>
    </source>
</reference>
<feature type="region of interest" description="Disordered" evidence="1">
    <location>
        <begin position="109"/>
        <end position="128"/>
    </location>
</feature>
<dbReference type="Pfam" id="PF03548">
    <property type="entry name" value="LolA"/>
    <property type="match status" value="1"/>
</dbReference>
<dbReference type="AlphaFoldDB" id="A0A7C4CBL0"/>
<protein>
    <recommendedName>
        <fullName evidence="3">Outer membrane lipoprotein carrier protein LolA</fullName>
    </recommendedName>
</protein>
<evidence type="ECO:0000313" key="2">
    <source>
        <dbReference type="EMBL" id="HGK27747.1"/>
    </source>
</evidence>
<dbReference type="Gene3D" id="2.50.20.10">
    <property type="entry name" value="Lipoprotein localisation LolA/LolB/LppX"/>
    <property type="match status" value="1"/>
</dbReference>
<sequence length="517" mass="58428">MPLTVEKAHRQPQLRQHDRIQHRQPQRIAGRAGSPTHVTVDDLSQEKRDAGPVRLLLPKRVAHRGQQLHPALALEAAQPGRVRPRQKCADSGPVRDRGEHLFQSHPVLHQVGPRPQTGQQQKAVGQRRRLPHRPLDFVHPGRKPLRRRSHVMRLDLGAGSDLHQPFAFFGRQNAQRPLGQAGCLLPARLRLAGLNQRQQRFGMGTIDLERPGQRRKLPQLFRRHCPDTIGLSRTGTAARKPRQMRLRQPRRVMPGRSQQVGVHLPRGLTHTDGQYMHGYGRHYSVNRTQVESRRQAGPGRLSAFGIDIRRRAEYAGLVRLILPLVLLLASGLAQPDSIWPRLRSRYLALKTLSGDFTESIFTGADGTVIRFSGRFAIRMPGSYRLEVTSPEKQLIVCSDSFVWFHFPAEKRAVRQPAGGSIPLLAFMAPILDTTATVRARREPSGNWLLEVSTADPTGLADLRLELDPRATRIIGFSFSDDWGARYRFSLLNQRWNPTIPAKTFRFTPPPGTQVEFQ</sequence>
<dbReference type="PANTHER" id="PTHR35869:SF1">
    <property type="entry name" value="OUTER-MEMBRANE LIPOPROTEIN CARRIER PROTEIN"/>
    <property type="match status" value="1"/>
</dbReference>
<name>A0A7C4CBL0_UNCW3</name>